<keyword evidence="3" id="KW-1185">Reference proteome</keyword>
<dbReference type="Proteomes" id="UP000051802">
    <property type="component" value="Unassembled WGS sequence"/>
</dbReference>
<dbReference type="GO" id="GO:0003677">
    <property type="term" value="F:DNA binding"/>
    <property type="evidence" value="ECO:0007669"/>
    <property type="project" value="InterPro"/>
</dbReference>
<dbReference type="CDD" id="cd00093">
    <property type="entry name" value="HTH_XRE"/>
    <property type="match status" value="1"/>
</dbReference>
<dbReference type="PROSITE" id="PS50943">
    <property type="entry name" value="HTH_CROC1"/>
    <property type="match status" value="1"/>
</dbReference>
<proteinExistence type="predicted"/>
<comment type="caution">
    <text evidence="2">The sequence shown here is derived from an EMBL/GenBank/DDBJ whole genome shotgun (WGS) entry which is preliminary data.</text>
</comment>
<evidence type="ECO:0000259" key="1">
    <source>
        <dbReference type="PROSITE" id="PS50943"/>
    </source>
</evidence>
<dbReference type="InterPro" id="IPR001387">
    <property type="entry name" value="Cro/C1-type_HTH"/>
</dbReference>
<accession>A0A0R0AUX2</accession>
<dbReference type="SMART" id="SM00530">
    <property type="entry name" value="HTH_XRE"/>
    <property type="match status" value="1"/>
</dbReference>
<protein>
    <recommendedName>
        <fullName evidence="1">HTH cro/C1-type domain-containing protein</fullName>
    </recommendedName>
</protein>
<feature type="domain" description="HTH cro/C1-type" evidence="1">
    <location>
        <begin position="11"/>
        <end position="64"/>
    </location>
</feature>
<organism evidence="2 3">
    <name type="scientific">Stenotrophomonas panacihumi</name>
    <dbReference type="NCBI Taxonomy" id="676599"/>
    <lineage>
        <taxon>Bacteria</taxon>
        <taxon>Pseudomonadati</taxon>
        <taxon>Pseudomonadota</taxon>
        <taxon>Gammaproteobacteria</taxon>
        <taxon>Lysobacterales</taxon>
        <taxon>Lysobacteraceae</taxon>
        <taxon>Stenotrophomonas</taxon>
    </lineage>
</organism>
<evidence type="ECO:0000313" key="3">
    <source>
        <dbReference type="Proteomes" id="UP000051802"/>
    </source>
</evidence>
<dbReference type="InterPro" id="IPR010982">
    <property type="entry name" value="Lambda_DNA-bd_dom_sf"/>
</dbReference>
<dbReference type="EMBL" id="LLXU01000060">
    <property type="protein sequence ID" value="KRG45818.1"/>
    <property type="molecule type" value="Genomic_DNA"/>
</dbReference>
<dbReference type="AlphaFoldDB" id="A0A0R0AUX2"/>
<gene>
    <name evidence="2" type="ORF">ARC20_07130</name>
</gene>
<reference evidence="2 3" key="1">
    <citation type="submission" date="2015-10" db="EMBL/GenBank/DDBJ databases">
        <title>Genome sequencing and analysis of members of genus Stenotrophomonas.</title>
        <authorList>
            <person name="Patil P.P."/>
            <person name="Midha S."/>
            <person name="Patil P.B."/>
        </authorList>
    </citation>
    <scope>NUCLEOTIDE SEQUENCE [LARGE SCALE GENOMIC DNA]</scope>
    <source>
        <strain evidence="2 3">JCM 16536</strain>
    </source>
</reference>
<evidence type="ECO:0000313" key="2">
    <source>
        <dbReference type="EMBL" id="KRG45818.1"/>
    </source>
</evidence>
<sequence>MSGSKLILGAIREQLRLQGVTYRDLAMALGVSEPTVKRDLSRGNFSLDRLDRICEVLGIGLDDLVRGEQGSGLLKELDDRQEAELIADTPLLLVTYLVLNDWKFDEILAAFRFDENALVSLLLRLDAMKLIDYRPPDRMRKLTARNFSWRKDGPVHRYFISRILPEFFAAPFDRPVDGFHFMAGMLSHGSMRYMAGELQRLAREFDVLARKDATLPLDARDGCSAVMAIRHWEYSEFTRIRR</sequence>
<dbReference type="SUPFAM" id="SSF47413">
    <property type="entry name" value="lambda repressor-like DNA-binding domains"/>
    <property type="match status" value="1"/>
</dbReference>
<dbReference type="Gene3D" id="1.10.260.40">
    <property type="entry name" value="lambda repressor-like DNA-binding domains"/>
    <property type="match status" value="1"/>
</dbReference>
<name>A0A0R0AUX2_9GAMM</name>
<dbReference type="Pfam" id="PF13443">
    <property type="entry name" value="HTH_26"/>
    <property type="match status" value="1"/>
</dbReference>
<dbReference type="STRING" id="676599.ARC20_07130"/>
<dbReference type="OrthoDB" id="5298444at2"/>